<dbReference type="EMBL" id="BMKP01000010">
    <property type="protein sequence ID" value="GGF24866.1"/>
    <property type="molecule type" value="Genomic_DNA"/>
</dbReference>
<sequence>MKFPITAEDLKDEFFKSVDMVDKIGDLRIRRLIQILTKMEDEVIVERIIQIFKSEERTYSIYTD</sequence>
<reference evidence="2" key="1">
    <citation type="journal article" date="2019" name="Int. J. Syst. Evol. Microbiol.">
        <title>The Global Catalogue of Microorganisms (GCM) 10K type strain sequencing project: providing services to taxonomists for standard genome sequencing and annotation.</title>
        <authorList>
            <consortium name="The Broad Institute Genomics Platform"/>
            <consortium name="The Broad Institute Genome Sequencing Center for Infectious Disease"/>
            <person name="Wu L."/>
            <person name="Ma J."/>
        </authorList>
    </citation>
    <scope>NUCLEOTIDE SEQUENCE [LARGE SCALE GENOMIC DNA]</scope>
    <source>
        <strain evidence="2">CGMCC 1.16060</strain>
    </source>
</reference>
<evidence type="ECO:0000313" key="1">
    <source>
        <dbReference type="EMBL" id="GGF24866.1"/>
    </source>
</evidence>
<accession>A0ABQ1UTS2</accession>
<proteinExistence type="predicted"/>
<organism evidence="1 2">
    <name type="scientific">Flavobacterium limi</name>
    <dbReference type="NCBI Taxonomy" id="2045105"/>
    <lineage>
        <taxon>Bacteria</taxon>
        <taxon>Pseudomonadati</taxon>
        <taxon>Bacteroidota</taxon>
        <taxon>Flavobacteriia</taxon>
        <taxon>Flavobacteriales</taxon>
        <taxon>Flavobacteriaceae</taxon>
        <taxon>Flavobacterium</taxon>
    </lineage>
</organism>
<keyword evidence="2" id="KW-1185">Reference proteome</keyword>
<comment type="caution">
    <text evidence="1">The sequence shown here is derived from an EMBL/GenBank/DDBJ whole genome shotgun (WGS) entry which is preliminary data.</text>
</comment>
<evidence type="ECO:0000313" key="2">
    <source>
        <dbReference type="Proteomes" id="UP000655016"/>
    </source>
</evidence>
<gene>
    <name evidence="1" type="ORF">GCM10011518_37760</name>
</gene>
<name>A0ABQ1UTS2_9FLAO</name>
<protein>
    <submittedName>
        <fullName evidence="1">Uncharacterized protein</fullName>
    </submittedName>
</protein>
<dbReference type="RefSeq" id="WP_163395996.1">
    <property type="nucleotide sequence ID" value="NZ_BMKP01000010.1"/>
</dbReference>
<dbReference type="Proteomes" id="UP000655016">
    <property type="component" value="Unassembled WGS sequence"/>
</dbReference>